<evidence type="ECO:0008006" key="3">
    <source>
        <dbReference type="Google" id="ProtNLM"/>
    </source>
</evidence>
<dbReference type="InterPro" id="IPR012349">
    <property type="entry name" value="Split_barrel_FMN-bd"/>
</dbReference>
<dbReference type="InterPro" id="IPR016791">
    <property type="entry name" value="Polyketide_synth_GrhN/RubW_prd"/>
</dbReference>
<dbReference type="EMBL" id="UPHP01000089">
    <property type="protein sequence ID" value="VBA40250.1"/>
    <property type="molecule type" value="Genomic_DNA"/>
</dbReference>
<organism evidence="1 2">
    <name type="scientific">Mycobacterium attenuatum</name>
    <dbReference type="NCBI Taxonomy" id="2341086"/>
    <lineage>
        <taxon>Bacteria</taxon>
        <taxon>Bacillati</taxon>
        <taxon>Actinomycetota</taxon>
        <taxon>Actinomycetes</taxon>
        <taxon>Mycobacteriales</taxon>
        <taxon>Mycobacteriaceae</taxon>
        <taxon>Mycobacterium</taxon>
    </lineage>
</organism>
<reference evidence="1 2" key="1">
    <citation type="submission" date="2018-09" db="EMBL/GenBank/DDBJ databases">
        <authorList>
            <person name="Tagini F."/>
        </authorList>
    </citation>
    <scope>NUCLEOTIDE SEQUENCE [LARGE SCALE GENOMIC DNA]</scope>
    <source>
        <strain evidence="1 2">MK136</strain>
    </source>
</reference>
<dbReference type="OrthoDB" id="3292498at2"/>
<dbReference type="AlphaFoldDB" id="A0A498Q8X9"/>
<name>A0A498Q8X9_9MYCO</name>
<accession>A0A498Q8X9</accession>
<dbReference type="Proteomes" id="UP000273307">
    <property type="component" value="Unassembled WGS sequence"/>
</dbReference>
<dbReference type="RefSeq" id="WP_122525743.1">
    <property type="nucleotide sequence ID" value="NZ_UPHP01000089.1"/>
</dbReference>
<dbReference type="Gene3D" id="2.30.110.10">
    <property type="entry name" value="Electron Transport, Fmn-binding Protein, Chain A"/>
    <property type="match status" value="1"/>
</dbReference>
<gene>
    <name evidence="1" type="ORF">LAUMK136_03417</name>
</gene>
<dbReference type="PIRSF" id="PIRSF021513">
    <property type="entry name" value="GrhN_RubW_prd"/>
    <property type="match status" value="1"/>
</dbReference>
<protein>
    <recommendedName>
        <fullName evidence="3">Deazaflavin-dependent nitroreductase</fullName>
    </recommendedName>
</protein>
<keyword evidence="2" id="KW-1185">Reference proteome</keyword>
<evidence type="ECO:0000313" key="2">
    <source>
        <dbReference type="Proteomes" id="UP000273307"/>
    </source>
</evidence>
<sequence>MSKQLHAVEGVSDGGQRALTIIRPLVNLLLRTPFGGSAGKHFMVLSFTGRKTGRQYSIPISAHWSDDGLFVLTRMRWKNNFRDGAPAEIHHDGKPMSMRGELIQDRATVAEMVHRCAESYGLRRAQLIIGLKFRDKRIPTLAEFAEAAERMNWAVVRFTPAD</sequence>
<proteinExistence type="predicted"/>
<evidence type="ECO:0000313" key="1">
    <source>
        <dbReference type="EMBL" id="VBA40250.1"/>
    </source>
</evidence>